<feature type="domain" description="GAF" evidence="2">
    <location>
        <begin position="36"/>
        <end position="252"/>
    </location>
</feature>
<dbReference type="AlphaFoldDB" id="A0A2P8Q094"/>
<dbReference type="RefSeq" id="WP_107019935.1">
    <property type="nucleotide sequence ID" value="NZ_KZ679050.1"/>
</dbReference>
<dbReference type="PANTHER" id="PTHR43102:SF2">
    <property type="entry name" value="GAF DOMAIN-CONTAINING PROTEIN"/>
    <property type="match status" value="1"/>
</dbReference>
<reference evidence="3 4" key="1">
    <citation type="submission" date="2018-03" db="EMBL/GenBank/DDBJ databases">
        <title>Streptomyces dioscori sp. nov., a novel endophytic actinobacterium isolated from bulbil of Dioscorea bulbifera L.</title>
        <authorList>
            <person name="Zhikuan W."/>
        </authorList>
    </citation>
    <scope>NUCLEOTIDE SEQUENCE [LARGE SCALE GENOMIC DNA]</scope>
    <source>
        <strain evidence="3 4">A217</strain>
    </source>
</reference>
<dbReference type="SMART" id="SM00065">
    <property type="entry name" value="GAF"/>
    <property type="match status" value="1"/>
</dbReference>
<dbReference type="SUPFAM" id="SSF55781">
    <property type="entry name" value="GAF domain-like"/>
    <property type="match status" value="1"/>
</dbReference>
<dbReference type="PANTHER" id="PTHR43102">
    <property type="entry name" value="SLR1143 PROTEIN"/>
    <property type="match status" value="1"/>
</dbReference>
<dbReference type="InterPro" id="IPR029016">
    <property type="entry name" value="GAF-like_dom_sf"/>
</dbReference>
<feature type="compositionally biased region" description="Gly residues" evidence="1">
    <location>
        <begin position="120"/>
        <end position="132"/>
    </location>
</feature>
<dbReference type="InterPro" id="IPR003018">
    <property type="entry name" value="GAF"/>
</dbReference>
<keyword evidence="4" id="KW-1185">Reference proteome</keyword>
<feature type="region of interest" description="Disordered" evidence="1">
    <location>
        <begin position="75"/>
        <end position="157"/>
    </location>
</feature>
<dbReference type="EMBL" id="PYBJ01000023">
    <property type="protein sequence ID" value="PSM39667.1"/>
    <property type="molecule type" value="Genomic_DNA"/>
</dbReference>
<dbReference type="Proteomes" id="UP000240429">
    <property type="component" value="Unassembled WGS sequence"/>
</dbReference>
<name>A0A2P8Q094_9ACTN</name>
<keyword evidence="3" id="KW-0808">Transferase</keyword>
<feature type="compositionally biased region" description="Basic and acidic residues" evidence="1">
    <location>
        <begin position="133"/>
        <end position="144"/>
    </location>
</feature>
<dbReference type="Pfam" id="PF01590">
    <property type="entry name" value="GAF"/>
    <property type="match status" value="1"/>
</dbReference>
<accession>A0A2P8Q094</accession>
<comment type="caution">
    <text evidence="3">The sequence shown here is derived from an EMBL/GenBank/DDBJ whole genome shotgun (WGS) entry which is preliminary data.</text>
</comment>
<organism evidence="3 4">
    <name type="scientific">Streptomyces dioscori</name>
    <dbReference type="NCBI Taxonomy" id="2109333"/>
    <lineage>
        <taxon>Bacteria</taxon>
        <taxon>Bacillati</taxon>
        <taxon>Actinomycetota</taxon>
        <taxon>Actinomycetes</taxon>
        <taxon>Kitasatosporales</taxon>
        <taxon>Streptomycetaceae</taxon>
        <taxon>Streptomyces</taxon>
        <taxon>Streptomyces aurantiacus group</taxon>
    </lineage>
</organism>
<feature type="compositionally biased region" description="Basic and acidic residues" evidence="1">
    <location>
        <begin position="90"/>
        <end position="99"/>
    </location>
</feature>
<keyword evidence="3" id="KW-0418">Kinase</keyword>
<gene>
    <name evidence="3" type="ORF">C6Y14_29665</name>
</gene>
<evidence type="ECO:0000313" key="3">
    <source>
        <dbReference type="EMBL" id="PSM39667.1"/>
    </source>
</evidence>
<dbReference type="GO" id="GO:0016301">
    <property type="term" value="F:kinase activity"/>
    <property type="evidence" value="ECO:0007669"/>
    <property type="project" value="UniProtKB-KW"/>
</dbReference>
<protein>
    <submittedName>
        <fullName evidence="3">Histidine kinase</fullName>
    </submittedName>
</protein>
<dbReference type="Gene3D" id="3.30.450.40">
    <property type="match status" value="1"/>
</dbReference>
<proteinExistence type="predicted"/>
<evidence type="ECO:0000256" key="1">
    <source>
        <dbReference type="SAM" id="MobiDB-lite"/>
    </source>
</evidence>
<sequence>MSYDPSRPAGRLLLTPEDKEAPARTCRLRVLGLGERAEPALDAFARRLAELAGAPYAMVNFVGEERQFFAGLHAQPRHAQPPHSRAPHARLPDTRHDALDTGIDISTGISTNTSSDRAGAGAGAGAGASGRGRGGDTIRGDADLSRPAPSSIGPGRHMARDYGFCPHVVVRRKALVLEDVRDYPRFAGNPVVDEYGIRSYLGAPLLDRTGIALGTVCVTDVEPRPWGRSGLDTIKAMAAELIGQIELREGGL</sequence>
<evidence type="ECO:0000313" key="4">
    <source>
        <dbReference type="Proteomes" id="UP000240429"/>
    </source>
</evidence>
<evidence type="ECO:0000259" key="2">
    <source>
        <dbReference type="SMART" id="SM00065"/>
    </source>
</evidence>